<feature type="domain" description="RRM" evidence="12">
    <location>
        <begin position="90"/>
        <end position="146"/>
    </location>
</feature>
<sequence>MYHSLKCYQIMVDTEKRAVGCGATSTIDLSGKNKENEKKKRSRVKLVMFGDVNLHKDRLLRRLIEESQDGLLLYIFSCSVVNLEGTQELLPKKVTHDWLEREFTKCENVVYLSVPRYKTTGHSKGFAFIEFETEEEAQKAVEMLNNPPEDAPRKPGIFPKTKNRKPIPDPPSLNTTQGGINPGREPKRMPRRSQTGESSESDAQGDMPSKLRKTSEDDKVEAMGKVLHYIELGEEEEEKMEDFLLKAKRTRKKKHKERVKIREDVIPLRVLSKKDWLKQEYMTLQKRSMGALKTCLTKFHHKGAGGKMETSLQQTCKCDHEQRYWQKILVDRQAKLNRPRNKKRGTEKIRFPSILIYMDYLISKAEKIIIARTRRPLNTSASWRTDQDCQVLLCVLSFLNHFLP</sequence>
<evidence type="ECO:0000256" key="6">
    <source>
        <dbReference type="ARBA" id="ARBA00023242"/>
    </source>
</evidence>
<dbReference type="CDD" id="cd12290">
    <property type="entry name" value="RRM1_LARP7"/>
    <property type="match status" value="1"/>
</dbReference>
<accession>A0A8C8C4V9</accession>
<dbReference type="PROSITE" id="PS50102">
    <property type="entry name" value="RRM"/>
    <property type="match status" value="1"/>
</dbReference>
<feature type="compositionally biased region" description="Polar residues" evidence="11">
    <location>
        <begin position="192"/>
        <end position="202"/>
    </location>
</feature>
<proteinExistence type="predicted"/>
<comment type="subcellular location">
    <subcellularLocation>
        <location evidence="1">Nucleus</location>
    </subcellularLocation>
</comment>
<keyword evidence="4 10" id="KW-0694">RNA-binding</keyword>
<protein>
    <recommendedName>
        <fullName evidence="2">Serine/arginine-rich splicing factor 2</fullName>
    </recommendedName>
    <alternativeName>
        <fullName evidence="9">Splicing component, 35 kDa</fullName>
    </alternativeName>
    <alternativeName>
        <fullName evidence="8">Splicing factor SC35</fullName>
    </alternativeName>
    <alternativeName>
        <fullName evidence="7">Splicing factor, arginine/serine-rich 2</fullName>
    </alternativeName>
</protein>
<evidence type="ECO:0000256" key="2">
    <source>
        <dbReference type="ARBA" id="ARBA00015058"/>
    </source>
</evidence>
<evidence type="ECO:0000256" key="7">
    <source>
        <dbReference type="ARBA" id="ARBA00029589"/>
    </source>
</evidence>
<evidence type="ECO:0000256" key="9">
    <source>
        <dbReference type="ARBA" id="ARBA00032663"/>
    </source>
</evidence>
<dbReference type="InterPro" id="IPR051106">
    <property type="entry name" value="RNA-bind/splicing_reg"/>
</dbReference>
<dbReference type="Pfam" id="PF08777">
    <property type="entry name" value="RRM_3"/>
    <property type="match status" value="1"/>
</dbReference>
<dbReference type="AlphaFoldDB" id="A0A8C8C4V9"/>
<evidence type="ECO:0000256" key="3">
    <source>
        <dbReference type="ARBA" id="ARBA00022664"/>
    </source>
</evidence>
<keyword evidence="5" id="KW-0508">mRNA splicing</keyword>
<evidence type="ECO:0000256" key="10">
    <source>
        <dbReference type="PROSITE-ProRule" id="PRU00176"/>
    </source>
</evidence>
<evidence type="ECO:0000313" key="13">
    <source>
        <dbReference type="Ensembl" id="ENSOTSP00005003214.1"/>
    </source>
</evidence>
<dbReference type="Ensembl" id="ENSOTST00005003575.2">
    <property type="protein sequence ID" value="ENSOTSP00005003214.1"/>
    <property type="gene ID" value="ENSOTSG00005001815.2"/>
</dbReference>
<evidence type="ECO:0000256" key="1">
    <source>
        <dbReference type="ARBA" id="ARBA00004123"/>
    </source>
</evidence>
<dbReference type="Pfam" id="PF00076">
    <property type="entry name" value="RRM_1"/>
    <property type="match status" value="1"/>
</dbReference>
<dbReference type="PANTHER" id="PTHR48028">
    <property type="entry name" value="GLYCINE-RICH RNA-BINDING PROTEIN RZ1A"/>
    <property type="match status" value="1"/>
</dbReference>
<dbReference type="GO" id="GO:0005634">
    <property type="term" value="C:nucleus"/>
    <property type="evidence" value="ECO:0007669"/>
    <property type="project" value="UniProtKB-SubCell"/>
</dbReference>
<evidence type="ECO:0000256" key="11">
    <source>
        <dbReference type="SAM" id="MobiDB-lite"/>
    </source>
</evidence>
<evidence type="ECO:0000256" key="5">
    <source>
        <dbReference type="ARBA" id="ARBA00023187"/>
    </source>
</evidence>
<keyword evidence="6" id="KW-0539">Nucleus</keyword>
<name>A0A8C8C4V9_ONCTS</name>
<evidence type="ECO:0000313" key="14">
    <source>
        <dbReference type="Proteomes" id="UP000694402"/>
    </source>
</evidence>
<evidence type="ECO:0000259" key="12">
    <source>
        <dbReference type="PROSITE" id="PS50102"/>
    </source>
</evidence>
<dbReference type="Proteomes" id="UP000694402">
    <property type="component" value="Unassembled WGS sequence"/>
</dbReference>
<dbReference type="InterPro" id="IPR000504">
    <property type="entry name" value="RRM_dom"/>
</dbReference>
<reference evidence="13" key="2">
    <citation type="submission" date="2025-09" db="UniProtKB">
        <authorList>
            <consortium name="Ensembl"/>
        </authorList>
    </citation>
    <scope>IDENTIFICATION</scope>
</reference>
<dbReference type="GO" id="GO:0006397">
    <property type="term" value="P:mRNA processing"/>
    <property type="evidence" value="ECO:0007669"/>
    <property type="project" value="UniProtKB-KW"/>
</dbReference>
<dbReference type="GO" id="GO:0008380">
    <property type="term" value="P:RNA splicing"/>
    <property type="evidence" value="ECO:0007669"/>
    <property type="project" value="UniProtKB-KW"/>
</dbReference>
<dbReference type="SMART" id="SM00360">
    <property type="entry name" value="RRM"/>
    <property type="match status" value="1"/>
</dbReference>
<gene>
    <name evidence="13" type="primary">LARP7</name>
</gene>
<keyword evidence="3" id="KW-0507">mRNA processing</keyword>
<dbReference type="GeneTree" id="ENSGT00940000154949"/>
<evidence type="ECO:0000256" key="8">
    <source>
        <dbReference type="ARBA" id="ARBA00029667"/>
    </source>
</evidence>
<dbReference type="GO" id="GO:0003723">
    <property type="term" value="F:RNA binding"/>
    <property type="evidence" value="ECO:0007669"/>
    <property type="project" value="UniProtKB-UniRule"/>
</dbReference>
<dbReference type="InterPro" id="IPR035979">
    <property type="entry name" value="RBD_domain_sf"/>
</dbReference>
<dbReference type="SUPFAM" id="SSF54928">
    <property type="entry name" value="RNA-binding domain, RBD"/>
    <property type="match status" value="1"/>
</dbReference>
<evidence type="ECO:0000256" key="4">
    <source>
        <dbReference type="ARBA" id="ARBA00022884"/>
    </source>
</evidence>
<reference evidence="13" key="1">
    <citation type="submission" date="2025-08" db="UniProtKB">
        <authorList>
            <consortium name="Ensembl"/>
        </authorList>
    </citation>
    <scope>IDENTIFICATION</scope>
</reference>
<dbReference type="InterPro" id="IPR012677">
    <property type="entry name" value="Nucleotide-bd_a/b_plait_sf"/>
</dbReference>
<keyword evidence="14" id="KW-1185">Reference proteome</keyword>
<dbReference type="PANTHER" id="PTHR48028:SF4">
    <property type="entry name" value="SC35-LIKE SPLICING FACTOR"/>
    <property type="match status" value="1"/>
</dbReference>
<dbReference type="InterPro" id="IPR034887">
    <property type="entry name" value="LARP7_RRM1"/>
</dbReference>
<dbReference type="Gene3D" id="3.30.70.330">
    <property type="match status" value="1"/>
</dbReference>
<organism evidence="13 14">
    <name type="scientific">Oncorhynchus tshawytscha</name>
    <name type="common">Chinook salmon</name>
    <name type="synonym">Salmo tshawytscha</name>
    <dbReference type="NCBI Taxonomy" id="74940"/>
    <lineage>
        <taxon>Eukaryota</taxon>
        <taxon>Metazoa</taxon>
        <taxon>Chordata</taxon>
        <taxon>Craniata</taxon>
        <taxon>Vertebrata</taxon>
        <taxon>Euteleostomi</taxon>
        <taxon>Actinopterygii</taxon>
        <taxon>Neopterygii</taxon>
        <taxon>Teleostei</taxon>
        <taxon>Protacanthopterygii</taxon>
        <taxon>Salmoniformes</taxon>
        <taxon>Salmonidae</taxon>
        <taxon>Salmoninae</taxon>
        <taxon>Oncorhynchus</taxon>
    </lineage>
</organism>
<feature type="region of interest" description="Disordered" evidence="11">
    <location>
        <begin position="144"/>
        <end position="219"/>
    </location>
</feature>
<dbReference type="InterPro" id="IPR014886">
    <property type="entry name" value="La_xRRM"/>
</dbReference>